<organism evidence="2">
    <name type="scientific">hydrocarbon metagenome</name>
    <dbReference type="NCBI Taxonomy" id="938273"/>
    <lineage>
        <taxon>unclassified sequences</taxon>
        <taxon>metagenomes</taxon>
        <taxon>ecological metagenomes</taxon>
    </lineage>
</organism>
<protein>
    <submittedName>
        <fullName evidence="2">(3r)-hydroxymyristoyl-dehydratase</fullName>
    </submittedName>
</protein>
<proteinExistence type="predicted"/>
<dbReference type="PANTHER" id="PTHR30272:SF1">
    <property type="entry name" value="3-HYDROXYACYL-[ACYL-CARRIER-PROTEIN] DEHYDRATASE"/>
    <property type="match status" value="1"/>
</dbReference>
<accession>A0A0W8FSV8</accession>
<reference evidence="2" key="1">
    <citation type="journal article" date="2015" name="Proc. Natl. Acad. Sci. U.S.A.">
        <title>Networks of energetic and metabolic interactions define dynamics in microbial communities.</title>
        <authorList>
            <person name="Embree M."/>
            <person name="Liu J.K."/>
            <person name="Al-Bassam M.M."/>
            <person name="Zengler K."/>
        </authorList>
    </citation>
    <scope>NUCLEOTIDE SEQUENCE</scope>
</reference>
<dbReference type="GO" id="GO:0016829">
    <property type="term" value="F:lyase activity"/>
    <property type="evidence" value="ECO:0007669"/>
    <property type="project" value="UniProtKB-KW"/>
</dbReference>
<keyword evidence="1" id="KW-0456">Lyase</keyword>
<dbReference type="InterPro" id="IPR013114">
    <property type="entry name" value="FabA_FabZ"/>
</dbReference>
<dbReference type="Pfam" id="PF07977">
    <property type="entry name" value="FabA"/>
    <property type="match status" value="1"/>
</dbReference>
<dbReference type="AlphaFoldDB" id="A0A0W8FSV8"/>
<dbReference type="EMBL" id="LNQE01000870">
    <property type="protein sequence ID" value="KUG24005.1"/>
    <property type="molecule type" value="Genomic_DNA"/>
</dbReference>
<dbReference type="SUPFAM" id="SSF54637">
    <property type="entry name" value="Thioesterase/thiol ester dehydrase-isomerase"/>
    <property type="match status" value="1"/>
</dbReference>
<comment type="caution">
    <text evidence="2">The sequence shown here is derived from an EMBL/GenBank/DDBJ whole genome shotgun (WGS) entry which is preliminary data.</text>
</comment>
<dbReference type="CDD" id="cd01288">
    <property type="entry name" value="FabZ"/>
    <property type="match status" value="1"/>
</dbReference>
<gene>
    <name evidence="2" type="ORF">ASZ90_006188</name>
</gene>
<evidence type="ECO:0000256" key="1">
    <source>
        <dbReference type="ARBA" id="ARBA00023239"/>
    </source>
</evidence>
<name>A0A0W8FSV8_9ZZZZ</name>
<evidence type="ECO:0000313" key="2">
    <source>
        <dbReference type="EMBL" id="KUG24005.1"/>
    </source>
</evidence>
<dbReference type="PANTHER" id="PTHR30272">
    <property type="entry name" value="3-HYDROXYACYL-[ACYL-CARRIER-PROTEIN] DEHYDRATASE"/>
    <property type="match status" value="1"/>
</dbReference>
<dbReference type="InterPro" id="IPR029069">
    <property type="entry name" value="HotDog_dom_sf"/>
</dbReference>
<sequence length="139" mass="15600">MENVLAAIPQRPPFLFVDKIISREGNSITTQRTLREDDYFFQGHFPGNPIMPGALLCEACFQTGAILMGKDEQRHGIGVVTRIKDTKFKNFARPGDTLTITVVLDDKIDNAYYMNGTVYVSDKLIMKIVFQGALLPMDI</sequence>
<dbReference type="Gene3D" id="3.10.129.10">
    <property type="entry name" value="Hotdog Thioesterase"/>
    <property type="match status" value="1"/>
</dbReference>